<comment type="subcellular location">
    <subcellularLocation>
        <location evidence="1">Cytoplasm</location>
    </subcellularLocation>
</comment>
<dbReference type="EMBL" id="JBHFAB010000018">
    <property type="protein sequence ID" value="MFC1419400.1"/>
    <property type="molecule type" value="Genomic_DNA"/>
</dbReference>
<comment type="caution">
    <text evidence="7">The sequence shown here is derived from an EMBL/GenBank/DDBJ whole genome shotgun (WGS) entry which is preliminary data.</text>
</comment>
<evidence type="ECO:0000256" key="3">
    <source>
        <dbReference type="ARBA" id="ARBA00022741"/>
    </source>
</evidence>
<keyword evidence="4" id="KW-0067">ATP-binding</keyword>
<reference evidence="7 8" key="1">
    <citation type="submission" date="2024-09" db="EMBL/GenBank/DDBJ databases">
        <authorList>
            <person name="Lee S.D."/>
        </authorList>
    </citation>
    <scope>NUCLEOTIDE SEQUENCE [LARGE SCALE GENOMIC DNA]</scope>
    <source>
        <strain evidence="7 8">N8-3</strain>
    </source>
</reference>
<dbReference type="Proteomes" id="UP001592531">
    <property type="component" value="Unassembled WGS sequence"/>
</dbReference>
<keyword evidence="8" id="KW-1185">Reference proteome</keyword>
<comment type="similarity">
    <text evidence="6">Belongs to the FtsA/MreB family.</text>
</comment>
<evidence type="ECO:0000313" key="7">
    <source>
        <dbReference type="EMBL" id="MFC1419400.1"/>
    </source>
</evidence>
<gene>
    <name evidence="7" type="ORF">ACEZDE_22600</name>
</gene>
<protein>
    <submittedName>
        <fullName evidence="7">Rod shape-determining protein</fullName>
    </submittedName>
</protein>
<keyword evidence="3" id="KW-0547">Nucleotide-binding</keyword>
<dbReference type="PRINTS" id="PR01652">
    <property type="entry name" value="SHAPEPROTEIN"/>
</dbReference>
<dbReference type="RefSeq" id="WP_380538678.1">
    <property type="nucleotide sequence ID" value="NZ_JBHFAB010000018.1"/>
</dbReference>
<dbReference type="PANTHER" id="PTHR42749:SF1">
    <property type="entry name" value="CELL SHAPE-DETERMINING PROTEIN MREB"/>
    <property type="match status" value="1"/>
</dbReference>
<keyword evidence="5" id="KW-0133">Cell shape</keyword>
<evidence type="ECO:0000256" key="1">
    <source>
        <dbReference type="ARBA" id="ARBA00004496"/>
    </source>
</evidence>
<evidence type="ECO:0000313" key="8">
    <source>
        <dbReference type="Proteomes" id="UP001592531"/>
    </source>
</evidence>
<keyword evidence="2" id="KW-0963">Cytoplasm</keyword>
<dbReference type="InterPro" id="IPR056546">
    <property type="entry name" value="MreB_MamK-like"/>
</dbReference>
<evidence type="ECO:0000256" key="6">
    <source>
        <dbReference type="ARBA" id="ARBA00023458"/>
    </source>
</evidence>
<organism evidence="7 8">
    <name type="scientific">Streptacidiphilus cavernicola</name>
    <dbReference type="NCBI Taxonomy" id="3342716"/>
    <lineage>
        <taxon>Bacteria</taxon>
        <taxon>Bacillati</taxon>
        <taxon>Actinomycetota</taxon>
        <taxon>Actinomycetes</taxon>
        <taxon>Kitasatosporales</taxon>
        <taxon>Streptomycetaceae</taxon>
        <taxon>Streptacidiphilus</taxon>
    </lineage>
</organism>
<name>A0ABV6W073_9ACTN</name>
<dbReference type="Gene3D" id="3.30.420.40">
    <property type="match status" value="2"/>
</dbReference>
<accession>A0ABV6W073</accession>
<dbReference type="SUPFAM" id="SSF53067">
    <property type="entry name" value="Actin-like ATPase domain"/>
    <property type="match status" value="2"/>
</dbReference>
<dbReference type="PANTHER" id="PTHR42749">
    <property type="entry name" value="CELL SHAPE-DETERMINING PROTEIN MREB"/>
    <property type="match status" value="1"/>
</dbReference>
<dbReference type="InterPro" id="IPR004753">
    <property type="entry name" value="MreB"/>
</dbReference>
<dbReference type="InterPro" id="IPR043129">
    <property type="entry name" value="ATPase_NBD"/>
</dbReference>
<dbReference type="Gene3D" id="3.90.640.10">
    <property type="entry name" value="Actin, Chain A, domain 4"/>
    <property type="match status" value="1"/>
</dbReference>
<evidence type="ECO:0000256" key="4">
    <source>
        <dbReference type="ARBA" id="ARBA00022840"/>
    </source>
</evidence>
<evidence type="ECO:0000256" key="5">
    <source>
        <dbReference type="ARBA" id="ARBA00022960"/>
    </source>
</evidence>
<evidence type="ECO:0000256" key="2">
    <source>
        <dbReference type="ARBA" id="ARBA00022490"/>
    </source>
</evidence>
<sequence length="368" mass="38343">MARFRSSAAIDLGAATLRLRRGTDAPVSEMVARAVLDEDGSVFAMGDDALVMEGRTWGALRMCRPTAGGTVADQQVAQLMLRHMLRDTGRGRYSYGGRMGVCVSAAVTDLGVAALKQLCRDAGFTDVRLVPQALAAAVGSGIPVDTPYATVIVDLGAEHTSAALLVCGRVIASRSTRFGGDALDQLVARYLREVHQLVVSSAAAQQVKIALSRTRGDDGADGGVSSAGTVTLRGQNAATGRPRGLALPVEELHELLLPRAVAAVCDQVTAVLAGCPVEMSADIFDRGLVLTGGGAKLRGLADAIRAEVDLPVHFADECEHAAVLGTQRLMRDNWAGLDRAALRATTLSLTGAEPDVEVTAVEVAPEPV</sequence>
<proteinExistence type="inferred from homology"/>
<dbReference type="Pfam" id="PF06723">
    <property type="entry name" value="MreB_Mbl"/>
    <property type="match status" value="1"/>
</dbReference>